<dbReference type="RefSeq" id="WP_157584273.1">
    <property type="nucleotide sequence ID" value="NZ_WPIN01000003.1"/>
</dbReference>
<proteinExistence type="predicted"/>
<comment type="caution">
    <text evidence="1">The sequence shown here is derived from an EMBL/GenBank/DDBJ whole genome shotgun (WGS) entry which is preliminary data.</text>
</comment>
<reference evidence="1 2" key="1">
    <citation type="submission" date="2019-12" db="EMBL/GenBank/DDBJ databases">
        <title>Spirosoma sp. HMF4905 genome sequencing and assembly.</title>
        <authorList>
            <person name="Kang H."/>
            <person name="Cha I."/>
            <person name="Kim H."/>
            <person name="Joh K."/>
        </authorList>
    </citation>
    <scope>NUCLEOTIDE SEQUENCE [LARGE SCALE GENOMIC DNA]</scope>
    <source>
        <strain evidence="1 2">HMF4905</strain>
    </source>
</reference>
<dbReference type="AlphaFoldDB" id="A0A7K1S872"/>
<evidence type="ECO:0000313" key="1">
    <source>
        <dbReference type="EMBL" id="MVM30013.1"/>
    </source>
</evidence>
<gene>
    <name evidence="1" type="ORF">GO755_08215</name>
</gene>
<sequence>MSIPITNQLLFAYFAGCATDLEKQFIAEWAKHPSNRELFFSCLASWEDQNPQFKADVDRAIEQHQQRMASRPDDTSSAGMF</sequence>
<dbReference type="EMBL" id="WPIN01000003">
    <property type="protein sequence ID" value="MVM30013.1"/>
    <property type="molecule type" value="Genomic_DNA"/>
</dbReference>
<name>A0A7K1S872_9BACT</name>
<evidence type="ECO:0000313" key="2">
    <source>
        <dbReference type="Proteomes" id="UP000436006"/>
    </source>
</evidence>
<keyword evidence="2" id="KW-1185">Reference proteome</keyword>
<accession>A0A7K1S872</accession>
<protein>
    <recommendedName>
        <fullName evidence="3">FecR N-terminal domain-containing protein</fullName>
    </recommendedName>
</protein>
<organism evidence="1 2">
    <name type="scientific">Spirosoma arboris</name>
    <dbReference type="NCBI Taxonomy" id="2682092"/>
    <lineage>
        <taxon>Bacteria</taxon>
        <taxon>Pseudomonadati</taxon>
        <taxon>Bacteroidota</taxon>
        <taxon>Cytophagia</taxon>
        <taxon>Cytophagales</taxon>
        <taxon>Cytophagaceae</taxon>
        <taxon>Spirosoma</taxon>
    </lineage>
</organism>
<dbReference type="Proteomes" id="UP000436006">
    <property type="component" value="Unassembled WGS sequence"/>
</dbReference>
<evidence type="ECO:0008006" key="3">
    <source>
        <dbReference type="Google" id="ProtNLM"/>
    </source>
</evidence>